<proteinExistence type="predicted"/>
<dbReference type="AlphaFoldDB" id="A0A0E9S9R6"/>
<reference evidence="2" key="1">
    <citation type="submission" date="2014-11" db="EMBL/GenBank/DDBJ databases">
        <authorList>
            <person name="Amaro Gonzalez C."/>
        </authorList>
    </citation>
    <scope>NUCLEOTIDE SEQUENCE</scope>
</reference>
<organism evidence="2">
    <name type="scientific">Anguilla anguilla</name>
    <name type="common">European freshwater eel</name>
    <name type="synonym">Muraena anguilla</name>
    <dbReference type="NCBI Taxonomy" id="7936"/>
    <lineage>
        <taxon>Eukaryota</taxon>
        <taxon>Metazoa</taxon>
        <taxon>Chordata</taxon>
        <taxon>Craniata</taxon>
        <taxon>Vertebrata</taxon>
        <taxon>Euteleostomi</taxon>
        <taxon>Actinopterygii</taxon>
        <taxon>Neopterygii</taxon>
        <taxon>Teleostei</taxon>
        <taxon>Anguilliformes</taxon>
        <taxon>Anguillidae</taxon>
        <taxon>Anguilla</taxon>
    </lineage>
</organism>
<evidence type="ECO:0000313" key="2">
    <source>
        <dbReference type="EMBL" id="JAH38154.1"/>
    </source>
</evidence>
<protein>
    <submittedName>
        <fullName evidence="2">Uncharacterized protein</fullName>
    </submittedName>
</protein>
<feature type="region of interest" description="Disordered" evidence="1">
    <location>
        <begin position="1"/>
        <end position="26"/>
    </location>
</feature>
<reference evidence="2" key="2">
    <citation type="journal article" date="2015" name="Fish Shellfish Immunol.">
        <title>Early steps in the European eel (Anguilla anguilla)-Vibrio vulnificus interaction in the gills: Role of the RtxA13 toxin.</title>
        <authorList>
            <person name="Callol A."/>
            <person name="Pajuelo D."/>
            <person name="Ebbesson L."/>
            <person name="Teles M."/>
            <person name="MacKenzie S."/>
            <person name="Amaro C."/>
        </authorList>
    </citation>
    <scope>NUCLEOTIDE SEQUENCE</scope>
</reference>
<feature type="compositionally biased region" description="Basic residues" evidence="1">
    <location>
        <begin position="17"/>
        <end position="26"/>
    </location>
</feature>
<accession>A0A0E9S9R6</accession>
<sequence>MLSLFFAQTPPPPPSKKALHPTKKMK</sequence>
<name>A0A0E9S9R6_ANGAN</name>
<evidence type="ECO:0000256" key="1">
    <source>
        <dbReference type="SAM" id="MobiDB-lite"/>
    </source>
</evidence>
<dbReference type="EMBL" id="GBXM01070423">
    <property type="protein sequence ID" value="JAH38154.1"/>
    <property type="molecule type" value="Transcribed_RNA"/>
</dbReference>